<sequence length="493" mass="52213">MSSVTETNKVAGTQSFANLDLSDVQAPNTSAILETLRAQAAQTLAAALGAQPLVSFAIGAGGNFPYYYKDPANLNFNTLTYNWINTNLHGGTAPVQQSTGSFFSNLFISVLSKVTYKLSTADQVKLNAATSAAQDQQMALLTLWKSTYGSFPSGNGSPTDNILNTIVTTWATNPGMTLYKLRNSTDLSNDLQNAPATGLAIMPVVANYLYALGDSVSLQDQVTMNNAYLNNAKRAVQTPTADNGGLLGNDSKYYPAYTVTTPLNDIINGLKASGNDAKISMQVSNSSENQFSVSVGGSTSFKIPILDFLTIGINGNANYFHEEIANSSNSVSIDMTFSGLTLVNYAPAAYNMSTGQNWFYMQPIMEAIANKGQDVSGFQFSPDPGVDFGPNGPFGILQGVAISNYPSMVITVTGSNYQSIANTFQQSSDVMISFLGIPLGRVSESTYSHNAQTSGSNSSVTITLNPPPELVAGTNTTSMGWVLGVQTNYPAVS</sequence>
<dbReference type="EMBL" id="FQUO01000006">
    <property type="protein sequence ID" value="SHF25907.1"/>
    <property type="molecule type" value="Genomic_DNA"/>
</dbReference>
<reference evidence="1 2" key="1">
    <citation type="submission" date="2016-11" db="EMBL/GenBank/DDBJ databases">
        <authorList>
            <person name="Jaros S."/>
            <person name="Januszkiewicz K."/>
            <person name="Wedrychowicz H."/>
        </authorList>
    </citation>
    <scope>NUCLEOTIDE SEQUENCE [LARGE SCALE GENOMIC DNA]</scope>
    <source>
        <strain evidence="1 2">DSM 26897</strain>
    </source>
</reference>
<evidence type="ECO:0000313" key="2">
    <source>
        <dbReference type="Proteomes" id="UP000184368"/>
    </source>
</evidence>
<proteinExistence type="predicted"/>
<dbReference type="Proteomes" id="UP000184368">
    <property type="component" value="Unassembled WGS sequence"/>
</dbReference>
<dbReference type="AlphaFoldDB" id="A0A1M5A6Z3"/>
<organism evidence="1 2">
    <name type="scientific">Cnuella takakiae</name>
    <dbReference type="NCBI Taxonomy" id="1302690"/>
    <lineage>
        <taxon>Bacteria</taxon>
        <taxon>Pseudomonadati</taxon>
        <taxon>Bacteroidota</taxon>
        <taxon>Chitinophagia</taxon>
        <taxon>Chitinophagales</taxon>
        <taxon>Chitinophagaceae</taxon>
        <taxon>Cnuella</taxon>
    </lineage>
</organism>
<evidence type="ECO:0000313" key="1">
    <source>
        <dbReference type="EMBL" id="SHF25907.1"/>
    </source>
</evidence>
<accession>A0A1M5A6Z3</accession>
<dbReference type="OrthoDB" id="7804719at2"/>
<gene>
    <name evidence="1" type="ORF">SAMN05444008_106137</name>
</gene>
<dbReference type="RefSeq" id="WP_073042352.1">
    <property type="nucleotide sequence ID" value="NZ_FQUO01000006.1"/>
</dbReference>
<keyword evidence="2" id="KW-1185">Reference proteome</keyword>
<protein>
    <submittedName>
        <fullName evidence="1">Uncharacterized protein</fullName>
    </submittedName>
</protein>
<name>A0A1M5A6Z3_9BACT</name>